<evidence type="ECO:0000313" key="1">
    <source>
        <dbReference type="EMBL" id="KAK7929599.1"/>
    </source>
</evidence>
<accession>A0AAW0PSK0</accession>
<keyword evidence="2" id="KW-1185">Reference proteome</keyword>
<dbReference type="Gene3D" id="2.60.40.1180">
    <property type="entry name" value="Golgi alpha-mannosidase II"/>
    <property type="match status" value="1"/>
</dbReference>
<dbReference type="InterPro" id="IPR013780">
    <property type="entry name" value="Glyco_hydro_b"/>
</dbReference>
<protein>
    <submittedName>
        <fullName evidence="1">Uncharacterized protein</fullName>
    </submittedName>
</protein>
<evidence type="ECO:0000313" key="2">
    <source>
        <dbReference type="Proteomes" id="UP001460270"/>
    </source>
</evidence>
<organism evidence="1 2">
    <name type="scientific">Mugilogobius chulae</name>
    <name type="common">yellowstripe goby</name>
    <dbReference type="NCBI Taxonomy" id="88201"/>
    <lineage>
        <taxon>Eukaryota</taxon>
        <taxon>Metazoa</taxon>
        <taxon>Chordata</taxon>
        <taxon>Craniata</taxon>
        <taxon>Vertebrata</taxon>
        <taxon>Euteleostomi</taxon>
        <taxon>Actinopterygii</taxon>
        <taxon>Neopterygii</taxon>
        <taxon>Teleostei</taxon>
        <taxon>Neoteleostei</taxon>
        <taxon>Acanthomorphata</taxon>
        <taxon>Gobiaria</taxon>
        <taxon>Gobiiformes</taxon>
        <taxon>Gobioidei</taxon>
        <taxon>Gobiidae</taxon>
        <taxon>Gobionellinae</taxon>
        <taxon>Mugilogobius</taxon>
    </lineage>
</organism>
<dbReference type="Proteomes" id="UP001460270">
    <property type="component" value="Unassembled WGS sequence"/>
</dbReference>
<sequence length="86" mass="9106">MVVYGTSASSVLASNQILNVLGSEVVRGHLEASYITVETASVYGVQAGPKQVLVNGLEAAFSYQNQVLSVTDLGLNLNQNFTVSWS</sequence>
<comment type="caution">
    <text evidence="1">The sequence shown here is derived from an EMBL/GenBank/DDBJ whole genome shotgun (WGS) entry which is preliminary data.</text>
</comment>
<dbReference type="AlphaFoldDB" id="A0AAW0PSK0"/>
<reference evidence="2" key="1">
    <citation type="submission" date="2024-04" db="EMBL/GenBank/DDBJ databases">
        <title>Salinicola lusitanus LLJ914,a marine bacterium isolated from the Okinawa Trough.</title>
        <authorList>
            <person name="Li J."/>
        </authorList>
    </citation>
    <scope>NUCLEOTIDE SEQUENCE [LARGE SCALE GENOMIC DNA]</scope>
</reference>
<proteinExistence type="predicted"/>
<gene>
    <name evidence="1" type="ORF">WMY93_005994</name>
</gene>
<dbReference type="EMBL" id="JBBPFD010000004">
    <property type="protein sequence ID" value="KAK7929599.1"/>
    <property type="molecule type" value="Genomic_DNA"/>
</dbReference>
<name>A0AAW0PSK0_9GOBI</name>